<organism evidence="1">
    <name type="scientific">Mycobacterium xenopi 4042</name>
    <dbReference type="NCBI Taxonomy" id="1299334"/>
    <lineage>
        <taxon>Bacteria</taxon>
        <taxon>Bacillati</taxon>
        <taxon>Actinomycetota</taxon>
        <taxon>Actinomycetes</taxon>
        <taxon>Mycobacteriales</taxon>
        <taxon>Mycobacteriaceae</taxon>
        <taxon>Mycobacterium</taxon>
    </lineage>
</organism>
<protein>
    <submittedName>
        <fullName evidence="1">Uncharacterized protein</fullName>
    </submittedName>
</protein>
<proteinExistence type="predicted"/>
<accession>X8ANL7</accession>
<comment type="caution">
    <text evidence="1">The sequence shown here is derived from an EMBL/GenBank/DDBJ whole genome shotgun (WGS) entry which is preliminary data.</text>
</comment>
<gene>
    <name evidence="1" type="ORF">I553_10289</name>
</gene>
<sequence length="154" mass="16235">MDTSRPVFGAAVNRVANVAGEDTREACGAKRCSPLSGCRGNGNGADGFRDRRDAGRQFRAVRERLVVGPKANMCRPADAPLALQCDRASGGTHRRCLSAAGCRAATAGLRERQWWDPPQRVPAAGCGGATVACDNGWWWDRRPMPAAAAGTAVA</sequence>
<evidence type="ECO:0000313" key="1">
    <source>
        <dbReference type="EMBL" id="EUA32648.1"/>
    </source>
</evidence>
<dbReference type="AlphaFoldDB" id="X8ANL7"/>
<dbReference type="PATRIC" id="fig|1299334.3.peg.5653"/>
<dbReference type="EMBL" id="JAOB01000053">
    <property type="protein sequence ID" value="EUA32648.1"/>
    <property type="molecule type" value="Genomic_DNA"/>
</dbReference>
<reference evidence="1" key="1">
    <citation type="submission" date="2014-01" db="EMBL/GenBank/DDBJ databases">
        <authorList>
            <person name="Brown-Elliot B."/>
            <person name="Wallace R."/>
            <person name="Lenaerts A."/>
            <person name="Ordway D."/>
            <person name="DeGroote M.A."/>
            <person name="Parker T."/>
            <person name="Sizemore C."/>
            <person name="Tallon L.J."/>
            <person name="Sadzewicz L.K."/>
            <person name="Sengamalay N."/>
            <person name="Fraser C.M."/>
            <person name="Hine E."/>
            <person name="Shefchek K.A."/>
            <person name="Das S.P."/>
            <person name="Tettelin H."/>
        </authorList>
    </citation>
    <scope>NUCLEOTIDE SEQUENCE [LARGE SCALE GENOMIC DNA]</scope>
    <source>
        <strain evidence="1">4042</strain>
    </source>
</reference>
<name>X8ANL7_MYCXE</name>